<evidence type="ECO:0000256" key="3">
    <source>
        <dbReference type="ARBA" id="ARBA00023163"/>
    </source>
</evidence>
<dbReference type="PANTHER" id="PTHR46796:SF13">
    <property type="entry name" value="HTH-TYPE TRANSCRIPTIONAL ACTIVATOR RHAS"/>
    <property type="match status" value="1"/>
</dbReference>
<evidence type="ECO:0000256" key="2">
    <source>
        <dbReference type="ARBA" id="ARBA00023125"/>
    </source>
</evidence>
<protein>
    <submittedName>
        <fullName evidence="5">Transcriptional regulator, AraC family</fullName>
    </submittedName>
</protein>
<dbReference type="PANTHER" id="PTHR46796">
    <property type="entry name" value="HTH-TYPE TRANSCRIPTIONAL ACTIVATOR RHAS-RELATED"/>
    <property type="match status" value="1"/>
</dbReference>
<name>Q0B504_BURCM</name>
<dbReference type="InterPro" id="IPR009057">
    <property type="entry name" value="Homeodomain-like_sf"/>
</dbReference>
<dbReference type="InterPro" id="IPR018062">
    <property type="entry name" value="HTH_AraC-typ_CS"/>
</dbReference>
<organism evidence="5 6">
    <name type="scientific">Burkholderia ambifaria (strain ATCC BAA-244 / DSM 16087 / CCUG 44356 / LMG 19182 / AMMD)</name>
    <name type="common">Burkholderia cepacia (strain AMMD)</name>
    <dbReference type="NCBI Taxonomy" id="339670"/>
    <lineage>
        <taxon>Bacteria</taxon>
        <taxon>Pseudomonadati</taxon>
        <taxon>Pseudomonadota</taxon>
        <taxon>Betaproteobacteria</taxon>
        <taxon>Burkholderiales</taxon>
        <taxon>Burkholderiaceae</taxon>
        <taxon>Burkholderia</taxon>
        <taxon>Burkholderia cepacia complex</taxon>
    </lineage>
</organism>
<dbReference type="InterPro" id="IPR020449">
    <property type="entry name" value="Tscrpt_reg_AraC-type_HTH"/>
</dbReference>
<dbReference type="PROSITE" id="PS00041">
    <property type="entry name" value="HTH_ARAC_FAMILY_1"/>
    <property type="match status" value="1"/>
</dbReference>
<feature type="domain" description="HTH araC/xylS-type" evidence="4">
    <location>
        <begin position="195"/>
        <end position="293"/>
    </location>
</feature>
<accession>Q0B504</accession>
<keyword evidence="1" id="KW-0805">Transcription regulation</keyword>
<dbReference type="SUPFAM" id="SSF46689">
    <property type="entry name" value="Homeodomain-like"/>
    <property type="match status" value="1"/>
</dbReference>
<dbReference type="Pfam" id="PF12833">
    <property type="entry name" value="HTH_18"/>
    <property type="match status" value="1"/>
</dbReference>
<dbReference type="EMBL" id="CP000441">
    <property type="protein sequence ID" value="ABI90769.1"/>
    <property type="molecule type" value="Genomic_DNA"/>
</dbReference>
<sequence>MGSGPPSWKNPLWRCIITAIPHPFVTMADLRNVTDPPKGVVGPKAFNQRFRLNRYYPCAELAGVLDHHWVVEWDLRGQPPYVQRTLPYPCVNLVFDRRHTGIFGVVSGAFETTLAGAGKVIGMRFRPGAFRAFLGKPVHLLTDKVVPVSTLLDCGDAEAENAVLGGEDDAAMVAAAEALLLRVLPPPDPQVERIHAILQMLQQDLALTQVRDLTERAGLSERTLQQLFSSHVGVTPKWVICRYRLHEAADKLSGGEPVDLAELAHALGYFDQAHFTRDFRKLVGKAPAEYRREDRQQ</sequence>
<keyword evidence="2" id="KW-0238">DNA-binding</keyword>
<keyword evidence="6" id="KW-1185">Reference proteome</keyword>
<gene>
    <name evidence="5" type="ordered locus">Bamb_5221</name>
</gene>
<dbReference type="Pfam" id="PF20240">
    <property type="entry name" value="DUF6597"/>
    <property type="match status" value="1"/>
</dbReference>
<evidence type="ECO:0000313" key="6">
    <source>
        <dbReference type="Proteomes" id="UP000000662"/>
    </source>
</evidence>
<dbReference type="InterPro" id="IPR046532">
    <property type="entry name" value="DUF6597"/>
</dbReference>
<dbReference type="SMART" id="SM00342">
    <property type="entry name" value="HTH_ARAC"/>
    <property type="match status" value="1"/>
</dbReference>
<keyword evidence="3" id="KW-0804">Transcription</keyword>
<evidence type="ECO:0000259" key="4">
    <source>
        <dbReference type="PROSITE" id="PS01124"/>
    </source>
</evidence>
<dbReference type="AlphaFoldDB" id="Q0B504"/>
<dbReference type="PRINTS" id="PR00032">
    <property type="entry name" value="HTHARAC"/>
</dbReference>
<dbReference type="InterPro" id="IPR018060">
    <property type="entry name" value="HTH_AraC"/>
</dbReference>
<reference evidence="5" key="1">
    <citation type="submission" date="2006-08" db="EMBL/GenBank/DDBJ databases">
        <title>Complete sequence of Chromosome 2 of Burkholderia cepacia AMMD.</title>
        <authorList>
            <consortium name="US DOE Joint Genome Institute"/>
            <person name="Copeland A."/>
            <person name="Lucas S."/>
            <person name="Lapidus A."/>
            <person name="Barry K."/>
            <person name="Detter J.C."/>
            <person name="Glavina del Rio T."/>
            <person name="Hammon N."/>
            <person name="Israni S."/>
            <person name="Pitluck S."/>
            <person name="Bruce D."/>
            <person name="Chain P."/>
            <person name="Malfatti S."/>
            <person name="Shin M."/>
            <person name="Vergez L."/>
            <person name="Schmutz J."/>
            <person name="Larimer F."/>
            <person name="Land M."/>
            <person name="Hauser L."/>
            <person name="Kyrpides N."/>
            <person name="Kim E."/>
            <person name="Parke J."/>
            <person name="Coenye T."/>
            <person name="Konstantinidis K."/>
            <person name="Ramette A."/>
            <person name="Tiedje J."/>
            <person name="Richardson P."/>
        </authorList>
    </citation>
    <scope>NUCLEOTIDE SEQUENCE</scope>
    <source>
        <strain evidence="5">AMMD</strain>
    </source>
</reference>
<evidence type="ECO:0000313" key="5">
    <source>
        <dbReference type="EMBL" id="ABI90769.1"/>
    </source>
</evidence>
<dbReference type="GO" id="GO:0003700">
    <property type="term" value="F:DNA-binding transcription factor activity"/>
    <property type="evidence" value="ECO:0007669"/>
    <property type="project" value="InterPro"/>
</dbReference>
<proteinExistence type="predicted"/>
<dbReference type="InterPro" id="IPR050204">
    <property type="entry name" value="AraC_XylS_family_regulators"/>
</dbReference>
<dbReference type="Gene3D" id="1.10.10.60">
    <property type="entry name" value="Homeodomain-like"/>
    <property type="match status" value="1"/>
</dbReference>
<dbReference type="PROSITE" id="PS01124">
    <property type="entry name" value="HTH_ARAC_FAMILY_2"/>
    <property type="match status" value="1"/>
</dbReference>
<dbReference type="Proteomes" id="UP000000662">
    <property type="component" value="Chromosome 2"/>
</dbReference>
<dbReference type="GO" id="GO:0043565">
    <property type="term" value="F:sequence-specific DNA binding"/>
    <property type="evidence" value="ECO:0007669"/>
    <property type="project" value="InterPro"/>
</dbReference>
<dbReference type="KEGG" id="bam:Bamb_5221"/>
<evidence type="ECO:0000256" key="1">
    <source>
        <dbReference type="ARBA" id="ARBA00023015"/>
    </source>
</evidence>
<dbReference type="eggNOG" id="COG2207">
    <property type="taxonomic scope" value="Bacteria"/>
</dbReference>